<dbReference type="EMBL" id="KV426730">
    <property type="protein sequence ID" value="KZV78898.1"/>
    <property type="molecule type" value="Genomic_DNA"/>
</dbReference>
<feature type="domain" description="F-box" evidence="1">
    <location>
        <begin position="9"/>
        <end position="55"/>
    </location>
</feature>
<proteinExistence type="predicted"/>
<dbReference type="SMART" id="SM00256">
    <property type="entry name" value="FBOX"/>
    <property type="match status" value="1"/>
</dbReference>
<evidence type="ECO:0000259" key="1">
    <source>
        <dbReference type="PROSITE" id="PS50181"/>
    </source>
</evidence>
<sequence length="483" mass="54456">MFMSHPRRTVGIDGLPLEILLEVAELTSLQDRVRLAQVSRIFRTIGLTPHLWGDLRSWPAMRPSTMAHLVARALPSPVPLRLRVECTRNEDVILYAAVLCFAMPRIKDLYLAMRCNWNEQMAYALQQSAPLLESAHIQSAADVEFGFPIFRGVAPMLQTLWLDAIRFRVHQPVLDTVRNFGTADFPVIAGSTPGQAIEMLYLIDFESTTSPRPLFNLLTYAHLTNLRHLYVEFETDINSSISSALAGHLIPSCPHLQSMGFTNAPGDLSRFFLEALPTCTTVLFDSIDSGTQLQILATTGTVFTLTHCDIIIDYLIDNSRVTDNVHEIVLGRSTLVHWSGPEVADFVDSVAELRTLSLVIGVPPETFPEVSNLLDPECWDEQRLYVPDVRELRITAPESFTVSASAIEGFVQNVLQHPDKLTTRSYYGFDIQYEDGQIHPAANPHYRWAHESRLPKLTRYLWSLRHNGYLDLDADRIFGFPTL</sequence>
<dbReference type="InterPro" id="IPR001810">
    <property type="entry name" value="F-box_dom"/>
</dbReference>
<evidence type="ECO:0000313" key="2">
    <source>
        <dbReference type="EMBL" id="KZV78898.1"/>
    </source>
</evidence>
<dbReference type="PROSITE" id="PS50181">
    <property type="entry name" value="FBOX"/>
    <property type="match status" value="1"/>
</dbReference>
<dbReference type="SUPFAM" id="SSF81383">
    <property type="entry name" value="F-box domain"/>
    <property type="match status" value="1"/>
</dbReference>
<dbReference type="Gene3D" id="3.80.10.10">
    <property type="entry name" value="Ribonuclease Inhibitor"/>
    <property type="match status" value="1"/>
</dbReference>
<dbReference type="InParanoid" id="A0A166N985"/>
<name>A0A166N985_EXIGL</name>
<organism evidence="2 3">
    <name type="scientific">Exidia glandulosa HHB12029</name>
    <dbReference type="NCBI Taxonomy" id="1314781"/>
    <lineage>
        <taxon>Eukaryota</taxon>
        <taxon>Fungi</taxon>
        <taxon>Dikarya</taxon>
        <taxon>Basidiomycota</taxon>
        <taxon>Agaricomycotina</taxon>
        <taxon>Agaricomycetes</taxon>
        <taxon>Auriculariales</taxon>
        <taxon>Exidiaceae</taxon>
        <taxon>Exidia</taxon>
    </lineage>
</organism>
<reference evidence="2 3" key="1">
    <citation type="journal article" date="2016" name="Mol. Biol. Evol.">
        <title>Comparative Genomics of Early-Diverging Mushroom-Forming Fungi Provides Insights into the Origins of Lignocellulose Decay Capabilities.</title>
        <authorList>
            <person name="Nagy L.G."/>
            <person name="Riley R."/>
            <person name="Tritt A."/>
            <person name="Adam C."/>
            <person name="Daum C."/>
            <person name="Floudas D."/>
            <person name="Sun H."/>
            <person name="Yadav J.S."/>
            <person name="Pangilinan J."/>
            <person name="Larsson K.H."/>
            <person name="Matsuura K."/>
            <person name="Barry K."/>
            <person name="Labutti K."/>
            <person name="Kuo R."/>
            <person name="Ohm R.A."/>
            <person name="Bhattacharya S.S."/>
            <person name="Shirouzu T."/>
            <person name="Yoshinaga Y."/>
            <person name="Martin F.M."/>
            <person name="Grigoriev I.V."/>
            <person name="Hibbett D.S."/>
        </authorList>
    </citation>
    <scope>NUCLEOTIDE SEQUENCE [LARGE SCALE GENOMIC DNA]</scope>
    <source>
        <strain evidence="2 3">HHB12029</strain>
    </source>
</reference>
<accession>A0A166N985</accession>
<dbReference type="InterPro" id="IPR032675">
    <property type="entry name" value="LRR_dom_sf"/>
</dbReference>
<evidence type="ECO:0000313" key="3">
    <source>
        <dbReference type="Proteomes" id="UP000077266"/>
    </source>
</evidence>
<dbReference type="AlphaFoldDB" id="A0A166N985"/>
<dbReference type="Proteomes" id="UP000077266">
    <property type="component" value="Unassembled WGS sequence"/>
</dbReference>
<dbReference type="InterPro" id="IPR036047">
    <property type="entry name" value="F-box-like_dom_sf"/>
</dbReference>
<protein>
    <recommendedName>
        <fullName evidence="1">F-box domain-containing protein</fullName>
    </recommendedName>
</protein>
<dbReference type="CDD" id="cd09917">
    <property type="entry name" value="F-box_SF"/>
    <property type="match status" value="1"/>
</dbReference>
<dbReference type="Pfam" id="PF12937">
    <property type="entry name" value="F-box-like"/>
    <property type="match status" value="1"/>
</dbReference>
<keyword evidence="3" id="KW-1185">Reference proteome</keyword>
<gene>
    <name evidence="2" type="ORF">EXIGLDRAFT_822203</name>
</gene>